<dbReference type="PANTHER" id="PTHR11102">
    <property type="entry name" value="SEL-1-LIKE PROTEIN"/>
    <property type="match status" value="1"/>
</dbReference>
<evidence type="ECO:0000256" key="1">
    <source>
        <dbReference type="ARBA" id="ARBA00038101"/>
    </source>
</evidence>
<protein>
    <submittedName>
        <fullName evidence="6">Kinase-like domain-containing protein</fullName>
    </submittedName>
</protein>
<dbReference type="GO" id="GO:0005524">
    <property type="term" value="F:ATP binding"/>
    <property type="evidence" value="ECO:0007669"/>
    <property type="project" value="UniProtKB-UniRule"/>
</dbReference>
<evidence type="ECO:0000259" key="4">
    <source>
        <dbReference type="PROSITE" id="PS50011"/>
    </source>
</evidence>
<reference evidence="6" key="2">
    <citation type="submission" date="2019-10" db="EMBL/GenBank/DDBJ databases">
        <title>Conservation and host-specific expression of non-tandemly repeated heterogenous ribosome RNA gene in arbuscular mycorrhizal fungi.</title>
        <authorList>
            <person name="Maeda T."/>
            <person name="Kobayashi Y."/>
            <person name="Nakagawa T."/>
            <person name="Ezawa T."/>
            <person name="Yamaguchi K."/>
            <person name="Bino T."/>
            <person name="Nishimoto Y."/>
            <person name="Shigenobu S."/>
            <person name="Kawaguchi M."/>
        </authorList>
    </citation>
    <scope>NUCLEOTIDE SEQUENCE</scope>
    <source>
        <strain evidence="6">HR1</strain>
    </source>
</reference>
<dbReference type="PRINTS" id="PR00109">
    <property type="entry name" value="TYRKINASE"/>
</dbReference>
<dbReference type="GO" id="GO:0004672">
    <property type="term" value="F:protein kinase activity"/>
    <property type="evidence" value="ECO:0007669"/>
    <property type="project" value="InterPro"/>
</dbReference>
<dbReference type="SMART" id="SM00671">
    <property type="entry name" value="SEL1"/>
    <property type="match status" value="10"/>
</dbReference>
<dbReference type="InterPro" id="IPR001245">
    <property type="entry name" value="Ser-Thr/Tyr_kinase_cat_dom"/>
</dbReference>
<accession>A0A2Z6QUD7</accession>
<dbReference type="Proteomes" id="UP000615446">
    <property type="component" value="Unassembled WGS sequence"/>
</dbReference>
<keyword evidence="2" id="KW-0067">ATP-binding</keyword>
<dbReference type="Pfam" id="PF08238">
    <property type="entry name" value="Sel1"/>
    <property type="match status" value="10"/>
</dbReference>
<proteinExistence type="inferred from homology"/>
<dbReference type="OrthoDB" id="2375798at2759"/>
<evidence type="ECO:0000313" key="7">
    <source>
        <dbReference type="Proteomes" id="UP000247702"/>
    </source>
</evidence>
<keyword evidence="6" id="KW-0418">Kinase</keyword>
<dbReference type="Gene3D" id="1.10.510.10">
    <property type="entry name" value="Transferase(Phosphotransferase) domain 1"/>
    <property type="match status" value="2"/>
</dbReference>
<dbReference type="Pfam" id="PF00069">
    <property type="entry name" value="Pkinase"/>
    <property type="match status" value="1"/>
</dbReference>
<reference evidence="5 7" key="1">
    <citation type="submission" date="2017-11" db="EMBL/GenBank/DDBJ databases">
        <title>The genome of Rhizophagus clarus HR1 reveals common genetic basis of auxotrophy among arbuscular mycorrhizal fungi.</title>
        <authorList>
            <person name="Kobayashi Y."/>
        </authorList>
    </citation>
    <scope>NUCLEOTIDE SEQUENCE [LARGE SCALE GENOMIC DNA]</scope>
    <source>
        <strain evidence="5 7">HR1</strain>
    </source>
</reference>
<dbReference type="EMBL" id="BLAL01000197">
    <property type="protein sequence ID" value="GES90914.1"/>
    <property type="molecule type" value="Genomic_DNA"/>
</dbReference>
<dbReference type="InterPro" id="IPR006597">
    <property type="entry name" value="Sel1-like"/>
</dbReference>
<evidence type="ECO:0000313" key="5">
    <source>
        <dbReference type="EMBL" id="GBB93155.1"/>
    </source>
</evidence>
<dbReference type="AlphaFoldDB" id="A0A2Z6QUD7"/>
<dbReference type="EMBL" id="BEXD01001247">
    <property type="protein sequence ID" value="GBB93155.1"/>
    <property type="molecule type" value="Genomic_DNA"/>
</dbReference>
<feature type="domain" description="Protein kinase" evidence="4">
    <location>
        <begin position="31"/>
        <end position="330"/>
    </location>
</feature>
<comment type="caution">
    <text evidence="5">The sequence shown here is derived from an EMBL/GenBank/DDBJ whole genome shotgun (WGS) entry which is preliminary data.</text>
</comment>
<gene>
    <name evidence="6" type="ORF">RCL2_001774400</name>
    <name evidence="5" type="ORF">RclHR1_02120007</name>
</gene>
<feature type="binding site" evidence="2">
    <location>
        <position position="59"/>
    </location>
    <ligand>
        <name>ATP</name>
        <dbReference type="ChEBI" id="CHEBI:30616"/>
    </ligand>
</feature>
<dbReference type="InterPro" id="IPR017441">
    <property type="entry name" value="Protein_kinase_ATP_BS"/>
</dbReference>
<evidence type="ECO:0000313" key="6">
    <source>
        <dbReference type="EMBL" id="GES90914.1"/>
    </source>
</evidence>
<organism evidence="5 7">
    <name type="scientific">Rhizophagus clarus</name>
    <dbReference type="NCBI Taxonomy" id="94130"/>
    <lineage>
        <taxon>Eukaryota</taxon>
        <taxon>Fungi</taxon>
        <taxon>Fungi incertae sedis</taxon>
        <taxon>Mucoromycota</taxon>
        <taxon>Glomeromycotina</taxon>
        <taxon>Glomeromycetes</taxon>
        <taxon>Glomerales</taxon>
        <taxon>Glomeraceae</taxon>
        <taxon>Rhizophagus</taxon>
    </lineage>
</organism>
<evidence type="ECO:0000256" key="2">
    <source>
        <dbReference type="PROSITE-ProRule" id="PRU10141"/>
    </source>
</evidence>
<name>A0A2Z6QUD7_9GLOM</name>
<dbReference type="SUPFAM" id="SSF81901">
    <property type="entry name" value="HCP-like"/>
    <property type="match status" value="3"/>
</dbReference>
<dbReference type="InterPro" id="IPR050767">
    <property type="entry name" value="Sel1_AlgK"/>
</dbReference>
<dbReference type="PANTHER" id="PTHR11102:SF160">
    <property type="entry name" value="ERAD-ASSOCIATED E3 UBIQUITIN-PROTEIN LIGASE COMPONENT HRD3"/>
    <property type="match status" value="1"/>
</dbReference>
<dbReference type="InterPro" id="IPR011009">
    <property type="entry name" value="Kinase-like_dom_sf"/>
</dbReference>
<dbReference type="Proteomes" id="UP000247702">
    <property type="component" value="Unassembled WGS sequence"/>
</dbReference>
<dbReference type="PROSITE" id="PS50011">
    <property type="entry name" value="PROTEIN_KINASE_DOM"/>
    <property type="match status" value="1"/>
</dbReference>
<dbReference type="PROSITE" id="PS00107">
    <property type="entry name" value="PROTEIN_KINASE_ATP"/>
    <property type="match status" value="1"/>
</dbReference>
<dbReference type="InterPro" id="IPR000719">
    <property type="entry name" value="Prot_kinase_dom"/>
</dbReference>
<comment type="similarity">
    <text evidence="1">Belongs to the sel-1 family.</text>
</comment>
<sequence length="783" mass="90052">MQVADHPNEYINWFKNAISNELLKLYEYEDFRHIEEIGNGAYGKVYRANWKNVKYFAFKSFNLDKIRNIKNAVYEFKIHREVDFHENIIRFYGISVKEKNNYLLVMEYADGGTLRSYLKKNKALTWESKYELACQLASAVSCLHNVGIMHHDLHSKNILIHQNTIKLADFGLSKRFNENYDDVSEMHSYIYGILPYIDSEKLRDKENYRSNEKSDIYSVGVLLWEISSGRPPFEKEPAISLQLRIVFGLRETAIPNTPEDYKNLYSECWDADPNKRPEINQVVIRLKSFVPGGVQSTPEDYKNLYSECWDADPNKRPEINQVVNRLESFVPDGVQSDDGDQSSSEQKFSEAASSQMIVQNFDKTYNIEVMESINILEQAINEIISIVHKSLSKRKSVEKNIFDYRNNHNVTSQNIYDWLLNNQNKPETVFLLGCYNYYGIVTNLNYKKAFELFEGASKQNYMLAQYYVGLCYQYGHGITKDKELAFKSFKKTANNDFATGQLRVGTYYKKKKDFEKAFSWHEKAAENGNHIAQFYLGLIYKNGQGITTDYIKAFELFEQSAKGGYPNGIAMLGYCYSNGVGTRINKKKAIELYQEAASLGHNRARYILALAYKDGEHLKKNHNKAFELAKKSAEGGDVDGMFMVAYCYCDGFGTDIDKQKAIEFYQKAANLGHSKAQYNLAIMYENGEGVEKDYNKAFKLFEQSSRREVNGMYKLGYFYKNGIGTIANKQMAIELYQKAANRGHIAAGYNLACMYEGGGIEDCKKAIVLLKDPILKLLQKNSD</sequence>
<feature type="region of interest" description="Disordered" evidence="3">
    <location>
        <begin position="331"/>
        <end position="351"/>
    </location>
</feature>
<dbReference type="SUPFAM" id="SSF56112">
    <property type="entry name" value="Protein kinase-like (PK-like)"/>
    <property type="match status" value="1"/>
</dbReference>
<dbReference type="InterPro" id="IPR011990">
    <property type="entry name" value="TPR-like_helical_dom_sf"/>
</dbReference>
<keyword evidence="6" id="KW-0808">Transferase</keyword>
<dbReference type="Gene3D" id="1.25.40.10">
    <property type="entry name" value="Tetratricopeptide repeat domain"/>
    <property type="match status" value="3"/>
</dbReference>
<keyword evidence="2" id="KW-0547">Nucleotide-binding</keyword>
<evidence type="ECO:0000256" key="3">
    <source>
        <dbReference type="SAM" id="MobiDB-lite"/>
    </source>
</evidence>
<keyword evidence="7" id="KW-1185">Reference proteome</keyword>